<evidence type="ECO:0000313" key="3">
    <source>
        <dbReference type="Proteomes" id="UP000298860"/>
    </source>
</evidence>
<gene>
    <name evidence="2" type="ORF">GTS_14590</name>
</gene>
<evidence type="ECO:0008006" key="4">
    <source>
        <dbReference type="Google" id="ProtNLM"/>
    </source>
</evidence>
<organism evidence="2 3">
    <name type="scientific">Gandjariella thermophila</name>
    <dbReference type="NCBI Taxonomy" id="1931992"/>
    <lineage>
        <taxon>Bacteria</taxon>
        <taxon>Bacillati</taxon>
        <taxon>Actinomycetota</taxon>
        <taxon>Actinomycetes</taxon>
        <taxon>Pseudonocardiales</taxon>
        <taxon>Pseudonocardiaceae</taxon>
        <taxon>Gandjariella</taxon>
    </lineage>
</organism>
<feature type="transmembrane region" description="Helical" evidence="1">
    <location>
        <begin position="398"/>
        <end position="423"/>
    </location>
</feature>
<reference evidence="3" key="1">
    <citation type="submission" date="2019-04" db="EMBL/GenBank/DDBJ databases">
        <title>Draft genome sequence of Pseudonocardiaceae bacterium SL3-2-4.</title>
        <authorList>
            <person name="Ningsih F."/>
            <person name="Yokota A."/>
            <person name="Sakai Y."/>
            <person name="Nanatani K."/>
            <person name="Yabe S."/>
            <person name="Oetari A."/>
            <person name="Sjamsuridzal W."/>
        </authorList>
    </citation>
    <scope>NUCLEOTIDE SEQUENCE [LARGE SCALE GENOMIC DNA]</scope>
    <source>
        <strain evidence="3">SL3-2-4</strain>
    </source>
</reference>
<dbReference type="Proteomes" id="UP000298860">
    <property type="component" value="Unassembled WGS sequence"/>
</dbReference>
<evidence type="ECO:0000313" key="2">
    <source>
        <dbReference type="EMBL" id="GDY29826.1"/>
    </source>
</evidence>
<dbReference type="OrthoDB" id="4640801at2"/>
<protein>
    <recommendedName>
        <fullName evidence="4">Peptide zinc metalloprotease protein</fullName>
    </recommendedName>
</protein>
<sequence>MQTGSPFTATAAVTAAPESPGALVPRVAEGVEALGEYQGSGYQEGRYLVYRADQQAVLLSPLLYLLLTQVDGHRDIATIAQRLSTAYDQPLDADGVRYLIEEKLEPLGLVLLRQPPTTPPRADPLLALTLRGVLLPTRAVQRIARLFAPLHLPPVVAAFIAAFVAMDGWMFGTGHADAAMRETVAEPGQTLAFILLMLATIVFHEFGHASGCHYGGARPGAIGVGLYLAFPCFYTNVTDAYRLNRGGRLRTDLGGVYFNAVFVVALGCCYLAVGYPPLLAAAMVGNFLILQQLSPSLRLDGYYIMGDLVGVPNLFGQVRPILRSLLPRKLRRDSHPVSINLRPRVRWMVTAWVVTVVPFLMGSLILMLIRLPAYTSSVWHGSIRHWTAAVHAYQHHQILGAVLAGFSTLLLWLPWIGMATIAVRTLRRLYRALVRLVDRRRTKIGATAGVTVA</sequence>
<evidence type="ECO:0000256" key="1">
    <source>
        <dbReference type="SAM" id="Phobius"/>
    </source>
</evidence>
<accession>A0A4D4J5P8</accession>
<feature type="transmembrane region" description="Helical" evidence="1">
    <location>
        <begin position="219"/>
        <end position="237"/>
    </location>
</feature>
<name>A0A4D4J5P8_9PSEU</name>
<dbReference type="AlphaFoldDB" id="A0A4D4J5P8"/>
<dbReference type="EMBL" id="BJFL01000004">
    <property type="protein sequence ID" value="GDY29826.1"/>
    <property type="molecule type" value="Genomic_DNA"/>
</dbReference>
<feature type="transmembrane region" description="Helical" evidence="1">
    <location>
        <begin position="146"/>
        <end position="170"/>
    </location>
</feature>
<feature type="transmembrane region" description="Helical" evidence="1">
    <location>
        <begin position="349"/>
        <end position="369"/>
    </location>
</feature>
<comment type="caution">
    <text evidence="2">The sequence shown here is derived from an EMBL/GenBank/DDBJ whole genome shotgun (WGS) entry which is preliminary data.</text>
</comment>
<keyword evidence="3" id="KW-1185">Reference proteome</keyword>
<feature type="transmembrane region" description="Helical" evidence="1">
    <location>
        <begin position="190"/>
        <end position="207"/>
    </location>
</feature>
<keyword evidence="1" id="KW-1133">Transmembrane helix</keyword>
<proteinExistence type="predicted"/>
<keyword evidence="1" id="KW-0472">Membrane</keyword>
<dbReference type="RefSeq" id="WP_137812966.1">
    <property type="nucleotide sequence ID" value="NZ_BJFL01000004.1"/>
</dbReference>
<keyword evidence="1" id="KW-0812">Transmembrane</keyword>
<feature type="transmembrane region" description="Helical" evidence="1">
    <location>
        <begin position="257"/>
        <end position="290"/>
    </location>
</feature>